<dbReference type="EMBL" id="AMZH03005856">
    <property type="protein sequence ID" value="RRT65318.1"/>
    <property type="molecule type" value="Genomic_DNA"/>
</dbReference>
<sequence length="210" mass="24099">MSYSWGWGFWSEWTTQSHGGGELPRKRSKVAVSKHLTSVVGRSFEKSHRNKGKEPTEDVEPTSHPFTLWELCEVDDRERKDQYFAARMSKLPQAKAEEPLKARWSNLTSLTWVWTDELVTAEYVLHFVGALIDRVHVTGRMIHLMHERNSTLRVVNKELKTGSSPEVVEATVKWVVELQSKVEWLKAELGTSKQQCKDLELAADSAHDKL</sequence>
<organism evidence="2 3">
    <name type="scientific">Ensete ventricosum</name>
    <name type="common">Abyssinian banana</name>
    <name type="synonym">Musa ensete</name>
    <dbReference type="NCBI Taxonomy" id="4639"/>
    <lineage>
        <taxon>Eukaryota</taxon>
        <taxon>Viridiplantae</taxon>
        <taxon>Streptophyta</taxon>
        <taxon>Embryophyta</taxon>
        <taxon>Tracheophyta</taxon>
        <taxon>Spermatophyta</taxon>
        <taxon>Magnoliopsida</taxon>
        <taxon>Liliopsida</taxon>
        <taxon>Zingiberales</taxon>
        <taxon>Musaceae</taxon>
        <taxon>Ensete</taxon>
    </lineage>
</organism>
<gene>
    <name evidence="2" type="ORF">B296_00030617</name>
</gene>
<evidence type="ECO:0000313" key="2">
    <source>
        <dbReference type="EMBL" id="RRT65318.1"/>
    </source>
</evidence>
<evidence type="ECO:0000256" key="1">
    <source>
        <dbReference type="SAM" id="MobiDB-lite"/>
    </source>
</evidence>
<protein>
    <submittedName>
        <fullName evidence="2">Uncharacterized protein</fullName>
    </submittedName>
</protein>
<feature type="region of interest" description="Disordered" evidence="1">
    <location>
        <begin position="43"/>
        <end position="62"/>
    </location>
</feature>
<dbReference type="Proteomes" id="UP000287651">
    <property type="component" value="Unassembled WGS sequence"/>
</dbReference>
<comment type="caution">
    <text evidence="2">The sequence shown here is derived from an EMBL/GenBank/DDBJ whole genome shotgun (WGS) entry which is preliminary data.</text>
</comment>
<accession>A0A426ZMW2</accession>
<name>A0A426ZMW2_ENSVE</name>
<reference evidence="2 3" key="1">
    <citation type="journal article" date="2014" name="Agronomy (Basel)">
        <title>A Draft Genome Sequence for Ensete ventricosum, the Drought-Tolerant Tree Against Hunger.</title>
        <authorList>
            <person name="Harrison J."/>
            <person name="Moore K.A."/>
            <person name="Paszkiewicz K."/>
            <person name="Jones T."/>
            <person name="Grant M."/>
            <person name="Ambacheew D."/>
            <person name="Muzemil S."/>
            <person name="Studholme D.J."/>
        </authorList>
    </citation>
    <scope>NUCLEOTIDE SEQUENCE [LARGE SCALE GENOMIC DNA]</scope>
</reference>
<dbReference type="AlphaFoldDB" id="A0A426ZMW2"/>
<feature type="compositionally biased region" description="Basic and acidic residues" evidence="1">
    <location>
        <begin position="43"/>
        <end position="56"/>
    </location>
</feature>
<proteinExistence type="predicted"/>
<evidence type="ECO:0000313" key="3">
    <source>
        <dbReference type="Proteomes" id="UP000287651"/>
    </source>
</evidence>